<evidence type="ECO:0000259" key="1">
    <source>
        <dbReference type="PROSITE" id="PS50404"/>
    </source>
</evidence>
<dbReference type="PANTHER" id="PTHR11571">
    <property type="entry name" value="GLUTATHIONE S-TRANSFERASE"/>
    <property type="match status" value="1"/>
</dbReference>
<dbReference type="Pfam" id="PF14497">
    <property type="entry name" value="GST_C_3"/>
    <property type="match status" value="1"/>
</dbReference>
<accession>A0A7S3HDN9</accession>
<dbReference type="CDD" id="cd03039">
    <property type="entry name" value="GST_N_Sigma_like"/>
    <property type="match status" value="1"/>
</dbReference>
<dbReference type="Gene3D" id="1.20.1050.10">
    <property type="match status" value="1"/>
</dbReference>
<dbReference type="SUPFAM" id="SSF52833">
    <property type="entry name" value="Thioredoxin-like"/>
    <property type="match status" value="1"/>
</dbReference>
<dbReference type="GO" id="GO:0004364">
    <property type="term" value="F:glutathione transferase activity"/>
    <property type="evidence" value="ECO:0007669"/>
    <property type="project" value="TreeGrafter"/>
</dbReference>
<dbReference type="SFLD" id="SFLDS00019">
    <property type="entry name" value="Glutathione_Transferase_(cytos"/>
    <property type="match status" value="1"/>
</dbReference>
<gene>
    <name evidence="3" type="ORF">SELO1098_LOCUS20902</name>
</gene>
<name>A0A7S3HDN9_9STRA</name>
<evidence type="ECO:0008006" key="4">
    <source>
        <dbReference type="Google" id="ProtNLM"/>
    </source>
</evidence>
<dbReference type="InterPro" id="IPR004046">
    <property type="entry name" value="GST_C"/>
</dbReference>
<evidence type="ECO:0000313" key="3">
    <source>
        <dbReference type="EMBL" id="CAE0292056.1"/>
    </source>
</evidence>
<feature type="domain" description="GST C-terminal" evidence="2">
    <location>
        <begin position="75"/>
        <end position="196"/>
    </location>
</feature>
<dbReference type="Pfam" id="PF02798">
    <property type="entry name" value="GST_N"/>
    <property type="match status" value="1"/>
</dbReference>
<dbReference type="PROSITE" id="PS50405">
    <property type="entry name" value="GST_CTER"/>
    <property type="match status" value="1"/>
</dbReference>
<dbReference type="GO" id="GO:0006749">
    <property type="term" value="P:glutathione metabolic process"/>
    <property type="evidence" value="ECO:0007669"/>
    <property type="project" value="TreeGrafter"/>
</dbReference>
<dbReference type="AlphaFoldDB" id="A0A7S3HDN9"/>
<proteinExistence type="predicted"/>
<feature type="domain" description="GST N-terminal" evidence="1">
    <location>
        <begin position="1"/>
        <end position="73"/>
    </location>
</feature>
<sequence>MRARAEPIRMILYYGNIAYNDVTISFSEWPEHKAKLDICPFGQLPTLQLSSGEIIAQSGTILRFVAKLAGLYPSDPLEAARADMVHEMANDMNAINAILNFWPCLGDAFEQNRTNYFINFVKHASYAETLLGDKYYFGGSQPNYGDFSLYHVMNASVSVEPACLNAFPKLLRWMEAMYNMPRVRQYLEMRNNVGNLGMCGSLIQTLVPMTMKHVD</sequence>
<dbReference type="InterPro" id="IPR004045">
    <property type="entry name" value="Glutathione_S-Trfase_N"/>
</dbReference>
<dbReference type="InterPro" id="IPR036282">
    <property type="entry name" value="Glutathione-S-Trfase_C_sf"/>
</dbReference>
<evidence type="ECO:0000259" key="2">
    <source>
        <dbReference type="PROSITE" id="PS50405"/>
    </source>
</evidence>
<dbReference type="SUPFAM" id="SSF47616">
    <property type="entry name" value="GST C-terminal domain-like"/>
    <property type="match status" value="1"/>
</dbReference>
<dbReference type="InterPro" id="IPR050213">
    <property type="entry name" value="GST_superfamily"/>
</dbReference>
<dbReference type="InterPro" id="IPR010987">
    <property type="entry name" value="Glutathione-S-Trfase_C-like"/>
</dbReference>
<dbReference type="Gene3D" id="3.40.30.10">
    <property type="entry name" value="Glutaredoxin"/>
    <property type="match status" value="1"/>
</dbReference>
<dbReference type="PROSITE" id="PS50404">
    <property type="entry name" value="GST_NTER"/>
    <property type="match status" value="1"/>
</dbReference>
<organism evidence="3">
    <name type="scientific">Spumella elongata</name>
    <dbReference type="NCBI Taxonomy" id="89044"/>
    <lineage>
        <taxon>Eukaryota</taxon>
        <taxon>Sar</taxon>
        <taxon>Stramenopiles</taxon>
        <taxon>Ochrophyta</taxon>
        <taxon>Chrysophyceae</taxon>
        <taxon>Chromulinales</taxon>
        <taxon>Chromulinaceae</taxon>
        <taxon>Spumella</taxon>
    </lineage>
</organism>
<protein>
    <recommendedName>
        <fullName evidence="4">Glutathione S-transferase</fullName>
    </recommendedName>
</protein>
<dbReference type="EMBL" id="HBIC01040736">
    <property type="protein sequence ID" value="CAE0292056.1"/>
    <property type="molecule type" value="Transcribed_RNA"/>
</dbReference>
<dbReference type="InterPro" id="IPR036249">
    <property type="entry name" value="Thioredoxin-like_sf"/>
</dbReference>
<dbReference type="InterPro" id="IPR040079">
    <property type="entry name" value="Glutathione_S-Trfase"/>
</dbReference>
<reference evidence="3" key="1">
    <citation type="submission" date="2021-01" db="EMBL/GenBank/DDBJ databases">
        <authorList>
            <person name="Corre E."/>
            <person name="Pelletier E."/>
            <person name="Niang G."/>
            <person name="Scheremetjew M."/>
            <person name="Finn R."/>
            <person name="Kale V."/>
            <person name="Holt S."/>
            <person name="Cochrane G."/>
            <person name="Meng A."/>
            <person name="Brown T."/>
            <person name="Cohen L."/>
        </authorList>
    </citation>
    <scope>NUCLEOTIDE SEQUENCE</scope>
    <source>
        <strain evidence="3">CCAP 955/1</strain>
    </source>
</reference>